<feature type="region of interest" description="Disordered" evidence="1">
    <location>
        <begin position="140"/>
        <end position="170"/>
    </location>
</feature>
<name>A0A1Q9DAM8_SYMMI</name>
<dbReference type="PANTHER" id="PTHR46023:SF6">
    <property type="entry name" value="LIPASE CLASS 3 FAMILY PROTEIN"/>
    <property type="match status" value="1"/>
</dbReference>
<reference evidence="4 5" key="1">
    <citation type="submission" date="2016-02" db="EMBL/GenBank/DDBJ databases">
        <title>Genome analysis of coral dinoflagellate symbionts highlights evolutionary adaptations to a symbiotic lifestyle.</title>
        <authorList>
            <person name="Aranda M."/>
            <person name="Li Y."/>
            <person name="Liew Y.J."/>
            <person name="Baumgarten S."/>
            <person name="Simakov O."/>
            <person name="Wilson M."/>
            <person name="Piel J."/>
            <person name="Ashoor H."/>
            <person name="Bougouffa S."/>
            <person name="Bajic V.B."/>
            <person name="Ryu T."/>
            <person name="Ravasi T."/>
            <person name="Bayer T."/>
            <person name="Micklem G."/>
            <person name="Kim H."/>
            <person name="Bhak J."/>
            <person name="Lajeunesse T.C."/>
            <person name="Voolstra C.R."/>
        </authorList>
    </citation>
    <scope>NUCLEOTIDE SEQUENCE [LARGE SCALE GENOMIC DNA]</scope>
    <source>
        <strain evidence="4 5">CCMP2467</strain>
    </source>
</reference>
<comment type="caution">
    <text evidence="4">The sequence shown here is derived from an EMBL/GenBank/DDBJ whole genome shotgun (WGS) entry which is preliminary data.</text>
</comment>
<feature type="compositionally biased region" description="Acidic residues" evidence="1">
    <location>
        <begin position="1001"/>
        <end position="1037"/>
    </location>
</feature>
<keyword evidence="2" id="KW-1133">Transmembrane helix</keyword>
<organism evidence="4 5">
    <name type="scientific">Symbiodinium microadriaticum</name>
    <name type="common">Dinoflagellate</name>
    <name type="synonym">Zooxanthella microadriatica</name>
    <dbReference type="NCBI Taxonomy" id="2951"/>
    <lineage>
        <taxon>Eukaryota</taxon>
        <taxon>Sar</taxon>
        <taxon>Alveolata</taxon>
        <taxon>Dinophyceae</taxon>
        <taxon>Suessiales</taxon>
        <taxon>Symbiodiniaceae</taxon>
        <taxon>Symbiodinium</taxon>
    </lineage>
</organism>
<dbReference type="SUPFAM" id="SSF53474">
    <property type="entry name" value="alpha/beta-Hydrolases"/>
    <property type="match status" value="1"/>
</dbReference>
<feature type="transmembrane region" description="Helical" evidence="2">
    <location>
        <begin position="1272"/>
        <end position="1290"/>
    </location>
</feature>
<evidence type="ECO:0000256" key="2">
    <source>
        <dbReference type="SAM" id="Phobius"/>
    </source>
</evidence>
<feature type="transmembrane region" description="Helical" evidence="2">
    <location>
        <begin position="1411"/>
        <end position="1429"/>
    </location>
</feature>
<evidence type="ECO:0000259" key="3">
    <source>
        <dbReference type="Pfam" id="PF01764"/>
    </source>
</evidence>
<feature type="transmembrane region" description="Helical" evidence="2">
    <location>
        <begin position="1297"/>
        <end position="1315"/>
    </location>
</feature>
<keyword evidence="2" id="KW-0812">Transmembrane</keyword>
<feature type="transmembrane region" description="Helical" evidence="2">
    <location>
        <begin position="1157"/>
        <end position="1182"/>
    </location>
</feature>
<dbReference type="Proteomes" id="UP000186817">
    <property type="component" value="Unassembled WGS sequence"/>
</dbReference>
<protein>
    <submittedName>
        <fullName evidence="4">Vacuolar protein sorting-associated protein 11-like</fullName>
    </submittedName>
</protein>
<dbReference type="InterPro" id="IPR002921">
    <property type="entry name" value="Fungal_lipase-type"/>
</dbReference>
<keyword evidence="2" id="KW-0472">Membrane</keyword>
<accession>A0A1Q9DAM8</accession>
<feature type="transmembrane region" description="Helical" evidence="2">
    <location>
        <begin position="1335"/>
        <end position="1354"/>
    </location>
</feature>
<feature type="region of interest" description="Disordered" evidence="1">
    <location>
        <begin position="235"/>
        <end position="297"/>
    </location>
</feature>
<proteinExistence type="predicted"/>
<dbReference type="CDD" id="cd00519">
    <property type="entry name" value="Lipase_3"/>
    <property type="match status" value="1"/>
</dbReference>
<evidence type="ECO:0000313" key="4">
    <source>
        <dbReference type="EMBL" id="OLP92246.1"/>
    </source>
</evidence>
<dbReference type="PANTHER" id="PTHR46023">
    <property type="entry name" value="LIPASE CLASS 3 PROTEIN-LIKE"/>
    <property type="match status" value="1"/>
</dbReference>
<dbReference type="InterPro" id="IPR029058">
    <property type="entry name" value="AB_hydrolase_fold"/>
</dbReference>
<dbReference type="EMBL" id="LSRX01000629">
    <property type="protein sequence ID" value="OLP92246.1"/>
    <property type="molecule type" value="Genomic_DNA"/>
</dbReference>
<dbReference type="OrthoDB" id="26184at2759"/>
<feature type="region of interest" description="Disordered" evidence="1">
    <location>
        <begin position="1101"/>
        <end position="1126"/>
    </location>
</feature>
<dbReference type="Gene3D" id="3.40.50.1820">
    <property type="entry name" value="alpha/beta hydrolase"/>
    <property type="match status" value="1"/>
</dbReference>
<evidence type="ECO:0000256" key="1">
    <source>
        <dbReference type="SAM" id="MobiDB-lite"/>
    </source>
</evidence>
<feature type="compositionally biased region" description="Low complexity" evidence="1">
    <location>
        <begin position="246"/>
        <end position="269"/>
    </location>
</feature>
<feature type="region of interest" description="Disordered" evidence="1">
    <location>
        <begin position="998"/>
        <end position="1037"/>
    </location>
</feature>
<feature type="transmembrane region" description="Helical" evidence="2">
    <location>
        <begin position="1232"/>
        <end position="1252"/>
    </location>
</feature>
<dbReference type="Pfam" id="PF01764">
    <property type="entry name" value="Lipase_3"/>
    <property type="match status" value="1"/>
</dbReference>
<gene>
    <name evidence="4" type="primary">VPS11</name>
    <name evidence="4" type="ORF">AK812_SmicGene25942</name>
</gene>
<feature type="domain" description="Fungal lipase-type" evidence="3">
    <location>
        <begin position="752"/>
        <end position="829"/>
    </location>
</feature>
<keyword evidence="5" id="KW-1185">Reference proteome</keyword>
<sequence length="1742" mass="192154">MHVLHSYCLHGKDLSIEVNASGAHCIPVPRKLGLLVEHRWVACIEERQWDGDIRHKAKRHAFSLPSPNPTWPWEDFPARRFFANTRGLYITEPMDEETARAKARNLMALGLEPPRFHLFARLAQAAFAADFAAAVPPRRMSRPSRAMRGTPCSPRRAAWPMTSRGGPTSPPWGVAPLDPFAYLDAAVQSDGAIFICTFIAMASVEVLANASRRLTGRPRLSPLWMWRLSQGWRSPATVAPPPPPATLTTSAPSASSPGGADQPAPGQMQPRPPPRPPERVVSQGVHRDGRGPVRPANIKRSLAELRDDLLAEFKSIKGPYASRLRTWNQIAFKGSVVLGAGKEHELQIQVDPLLRRHGRRVIKPIVRGLRIKEAFPWEIEVAEAWVGDIKMAPPLLCLDLPLHKAATGGAPTKALYRKDLEVAPQVTIVLVQKGMRFIAFTSQFTDVTDVVIGLGRVFVLSRGGADGNSVLFELREKPLEERLDVLVRKRMFEWAAEVALSCSAAPEVTADIYRQHGDALFEKRAYDQALGVYVKTVELGLPLEPSYVVERYLDAQRIGHVAQYLKKLHEKAPQDAAGEALDMLRSLLVAHIGKRSKSDILSIMADPSLPFRLYPEHQRHYEEYLTAFEEVQIPRALGRRLEDTEKAEVAHMENIAGEGFLPRTTLAAVFARAAYGALMRQGAGDRVRGFLGGAARSAAGTWDAEAHTEAFVELTGAQRADIVKAQWTERPFEPAYVVFWVHRMRWLVLAVRGSCEWSAVLTDVAAEESLVAGGLAHSGMARAARWILSTAGACMASALQNIPEYRLICTGHSLGADVAELVAIMLREGDTGAVSIPKSWGSSADPEALDAFLNVEPVLEKGYKADAGKNDLGTDYPVAMRKAFAYGFGASPIVSPELASRCASYVMSTAFDADYITRVSVFGIDKLILQLTERSAPNMAKQWIFQKLGRASEGTSTSPRLRAFGAESQVPEVLCTPGRLLHMDCRGVGMSTSPTRLFWSDDVEKDEDEDAVDDDEDEDDDHGGEEEAEEEDEDDDDALIGMRDEEEGSQVNVKIVVSVMPAPEVSPEVRALQHEFALLREQIREDFLDFAERLKALETSKPELSDRGLKNRPTEPKSKEDGEEKETCQKLEDLELQQGSEAVGTQVGPVHFGESAWTFPVILGLTSASALEVVFAVLLLLINLGMQVMFAEVILGPSFMGSPFEEEVDTARRWRAGIAHDYKYMDLQQTSLATRVCSADGALILSTVQATLVNHINAFMGLSTSDFVPGTYQPGILLCVLCILLWSLCVYKEFRNILLSVEAILTVPLTPTTVYRDNTLHSLSRTRQQILLVTFFTRTVIASVLLIAGIRWLARTTSITDLMLNAVALNAILDVDEWLFAGFSPISIELSVKQLNPITVRYSQRRSQAEAVGLLALLLTTLLIPYVVLLQPLGQTMSDVKWEMCAGNQNFVVVQNAETQVITGMDTKNYSAADISVIERAVQRQIHSARDEVSYYISFQPGQQQFELQKNHDMHSDQEQWTACVETDYLQPGGYLYGDPLMGTLVLPRLHTALAMLGDFREVGNCTEVQHLCDLPQARLLRMVCGATCGCTDPLSQPFHKVIRGGCTESCLKLNEPLLSQVACKDQVPGQGESSDGWQGQWESFWDIYPDALSDFFGNDMSQTVIYSNIKNLVAEMKVRGCPGLADPSLQFEITSSAKWCEGFEPLFRPLAYICPESCGCHSASALPKPNYCPDPCGNVTA</sequence>
<dbReference type="GO" id="GO:0006629">
    <property type="term" value="P:lipid metabolic process"/>
    <property type="evidence" value="ECO:0007669"/>
    <property type="project" value="InterPro"/>
</dbReference>
<evidence type="ECO:0000313" key="5">
    <source>
        <dbReference type="Proteomes" id="UP000186817"/>
    </source>
</evidence>